<dbReference type="EMBL" id="MCFA01000041">
    <property type="protein sequence ID" value="ORY13463.1"/>
    <property type="molecule type" value="Genomic_DNA"/>
</dbReference>
<name>A0A1Y1ZT76_9PLEO</name>
<evidence type="ECO:0000313" key="2">
    <source>
        <dbReference type="Proteomes" id="UP000193144"/>
    </source>
</evidence>
<proteinExistence type="predicted"/>
<organism evidence="1 2">
    <name type="scientific">Clohesyomyces aquaticus</name>
    <dbReference type="NCBI Taxonomy" id="1231657"/>
    <lineage>
        <taxon>Eukaryota</taxon>
        <taxon>Fungi</taxon>
        <taxon>Dikarya</taxon>
        <taxon>Ascomycota</taxon>
        <taxon>Pezizomycotina</taxon>
        <taxon>Dothideomycetes</taxon>
        <taxon>Pleosporomycetidae</taxon>
        <taxon>Pleosporales</taxon>
        <taxon>Lindgomycetaceae</taxon>
        <taxon>Clohesyomyces</taxon>
    </lineage>
</organism>
<gene>
    <name evidence="1" type="ORF">BCR34DRAFT_263097</name>
</gene>
<accession>A0A1Y1ZT76</accession>
<dbReference type="Proteomes" id="UP000193144">
    <property type="component" value="Unassembled WGS sequence"/>
</dbReference>
<keyword evidence="2" id="KW-1185">Reference proteome</keyword>
<evidence type="ECO:0000313" key="1">
    <source>
        <dbReference type="EMBL" id="ORY13463.1"/>
    </source>
</evidence>
<protein>
    <submittedName>
        <fullName evidence="1">Uncharacterized protein</fullName>
    </submittedName>
</protein>
<dbReference type="AlphaFoldDB" id="A0A1Y1ZT76"/>
<comment type="caution">
    <text evidence="1">The sequence shown here is derived from an EMBL/GenBank/DDBJ whole genome shotgun (WGS) entry which is preliminary data.</text>
</comment>
<sequence length="150" mass="16411">MRTGCADRASHRRFTARQQAGRWFSGLPASSCCCSARWALGAGRRRRLPCRMLMTSRVAHPAAAHHTTHLYPASTHLGTPPAISTPPRPAFCTEHHRNPSGQSAFLPSPLATTKLNTPCAPPCRRPILPLPHTLFRLSPAQTHSSLRLPT</sequence>
<reference evidence="1 2" key="1">
    <citation type="submission" date="2016-07" db="EMBL/GenBank/DDBJ databases">
        <title>Pervasive Adenine N6-methylation of Active Genes in Fungi.</title>
        <authorList>
            <consortium name="DOE Joint Genome Institute"/>
            <person name="Mondo S.J."/>
            <person name="Dannebaum R.O."/>
            <person name="Kuo R.C."/>
            <person name="Labutti K."/>
            <person name="Haridas S."/>
            <person name="Kuo A."/>
            <person name="Salamov A."/>
            <person name="Ahrendt S.R."/>
            <person name="Lipzen A."/>
            <person name="Sullivan W."/>
            <person name="Andreopoulos W.B."/>
            <person name="Clum A."/>
            <person name="Lindquist E."/>
            <person name="Daum C."/>
            <person name="Ramamoorthy G.K."/>
            <person name="Gryganskyi A."/>
            <person name="Culley D."/>
            <person name="Magnuson J.K."/>
            <person name="James T.Y."/>
            <person name="O'Malley M.A."/>
            <person name="Stajich J.E."/>
            <person name="Spatafora J.W."/>
            <person name="Visel A."/>
            <person name="Grigoriev I.V."/>
        </authorList>
    </citation>
    <scope>NUCLEOTIDE SEQUENCE [LARGE SCALE GENOMIC DNA]</scope>
    <source>
        <strain evidence="1 2">CBS 115471</strain>
    </source>
</reference>